<feature type="region of interest" description="Disordered" evidence="1">
    <location>
        <begin position="46"/>
        <end position="74"/>
    </location>
</feature>
<name>A0A8S3QG29_MYTED</name>
<keyword evidence="3" id="KW-1185">Reference proteome</keyword>
<accession>A0A8S3QG29</accession>
<evidence type="ECO:0000313" key="2">
    <source>
        <dbReference type="EMBL" id="CAG2194447.1"/>
    </source>
</evidence>
<dbReference type="EMBL" id="CAJPWZ010000480">
    <property type="protein sequence ID" value="CAG2194447.1"/>
    <property type="molecule type" value="Genomic_DNA"/>
</dbReference>
<evidence type="ECO:0000313" key="3">
    <source>
        <dbReference type="Proteomes" id="UP000683360"/>
    </source>
</evidence>
<proteinExistence type="predicted"/>
<evidence type="ECO:0000256" key="1">
    <source>
        <dbReference type="SAM" id="MobiDB-lite"/>
    </source>
</evidence>
<dbReference type="AlphaFoldDB" id="A0A8S3QG29"/>
<reference evidence="2" key="1">
    <citation type="submission" date="2021-03" db="EMBL/GenBank/DDBJ databases">
        <authorList>
            <person name="Bekaert M."/>
        </authorList>
    </citation>
    <scope>NUCLEOTIDE SEQUENCE</scope>
</reference>
<protein>
    <submittedName>
        <fullName evidence="2">Uncharacterized protein</fullName>
    </submittedName>
</protein>
<feature type="compositionally biased region" description="Low complexity" evidence="1">
    <location>
        <begin position="60"/>
        <end position="74"/>
    </location>
</feature>
<gene>
    <name evidence="2" type="ORF">MEDL_9484</name>
</gene>
<dbReference type="Proteomes" id="UP000683360">
    <property type="component" value="Unassembled WGS sequence"/>
</dbReference>
<comment type="caution">
    <text evidence="2">The sequence shown here is derived from an EMBL/GenBank/DDBJ whole genome shotgun (WGS) entry which is preliminary data.</text>
</comment>
<sequence length="180" mass="20349">MKKSACLSMSEPVKKKRIRSSDLLKSSRCVGESKYDFSKVIQLKGAAGRDVSKKGRPEGITSTSISSQETSSTSTIPAIEDATCPTTNMTNTIAHEPDIELVQELTLFIWCISDTTITVPRKPSNKPAHTPRKTQESTKICVTRENKNKRDRYSRKTTQIKLHLIRNLTGLYDHRRRREN</sequence>
<organism evidence="2 3">
    <name type="scientific">Mytilus edulis</name>
    <name type="common">Blue mussel</name>
    <dbReference type="NCBI Taxonomy" id="6550"/>
    <lineage>
        <taxon>Eukaryota</taxon>
        <taxon>Metazoa</taxon>
        <taxon>Spiralia</taxon>
        <taxon>Lophotrochozoa</taxon>
        <taxon>Mollusca</taxon>
        <taxon>Bivalvia</taxon>
        <taxon>Autobranchia</taxon>
        <taxon>Pteriomorphia</taxon>
        <taxon>Mytilida</taxon>
        <taxon>Mytiloidea</taxon>
        <taxon>Mytilidae</taxon>
        <taxon>Mytilinae</taxon>
        <taxon>Mytilus</taxon>
    </lineage>
</organism>